<proteinExistence type="predicted"/>
<dbReference type="OrthoDB" id="2289605at2"/>
<accession>A0A1P8Q3Q7</accession>
<name>A0A1P8Q3Q7_9LACO</name>
<dbReference type="KEGG" id="lalw:BTM29_07965"/>
<gene>
    <name evidence="2" type="ORF">BTM29_07965</name>
</gene>
<evidence type="ECO:0000313" key="2">
    <source>
        <dbReference type="EMBL" id="APX72486.1"/>
    </source>
</evidence>
<dbReference type="EMBL" id="CP019323">
    <property type="protein sequence ID" value="APX72486.1"/>
    <property type="molecule type" value="Genomic_DNA"/>
</dbReference>
<dbReference type="AlphaFoldDB" id="A0A1P8Q3Q7"/>
<protein>
    <recommendedName>
        <fullName evidence="4">Phage tail protein</fullName>
    </recommendedName>
</protein>
<keyword evidence="3" id="KW-1185">Reference proteome</keyword>
<evidence type="ECO:0000313" key="3">
    <source>
        <dbReference type="Proteomes" id="UP000187499"/>
    </source>
</evidence>
<reference evidence="3" key="1">
    <citation type="submission" date="2016-12" db="EMBL/GenBank/DDBJ databases">
        <authorList>
            <person name="Jung M.Y."/>
            <person name="Lee S.H."/>
        </authorList>
    </citation>
    <scope>NUCLEOTIDE SEQUENCE [LARGE SCALE GENOMIC DNA]</scope>
    <source>
        <strain evidence="3">WiKim39</strain>
    </source>
</reference>
<sequence length="137" mass="15510">MSKEFVYINAFGRRFTVKKSNKNLRLSYAYYTNLSNKNKNMMAVADETDNIETKDLGEREVAEQIMNSFDTASKAALDLQNVPVDFIKEILKLNPKQVSMLDDMTTSETGALAGRIAHGVTSDDEDIDPKKPRKRNK</sequence>
<dbReference type="RefSeq" id="WP_076615837.1">
    <property type="nucleotide sequence ID" value="NZ_CP019323.1"/>
</dbReference>
<dbReference type="STRING" id="1847728.BTM29_07965"/>
<dbReference type="Proteomes" id="UP000187499">
    <property type="component" value="Chromosome"/>
</dbReference>
<organism evidence="2 3">
    <name type="scientific">Companilactobacillus allii</name>
    <dbReference type="NCBI Taxonomy" id="1847728"/>
    <lineage>
        <taxon>Bacteria</taxon>
        <taxon>Bacillati</taxon>
        <taxon>Bacillota</taxon>
        <taxon>Bacilli</taxon>
        <taxon>Lactobacillales</taxon>
        <taxon>Lactobacillaceae</taxon>
        <taxon>Companilactobacillus</taxon>
    </lineage>
</organism>
<feature type="region of interest" description="Disordered" evidence="1">
    <location>
        <begin position="112"/>
        <end position="137"/>
    </location>
</feature>
<evidence type="ECO:0008006" key="4">
    <source>
        <dbReference type="Google" id="ProtNLM"/>
    </source>
</evidence>
<evidence type="ECO:0000256" key="1">
    <source>
        <dbReference type="SAM" id="MobiDB-lite"/>
    </source>
</evidence>